<proteinExistence type="predicted"/>
<gene>
    <name evidence="2" type="ORF">MetexDRAFT_2369</name>
</gene>
<dbReference type="Proteomes" id="UP000004382">
    <property type="component" value="Unassembled WGS sequence"/>
</dbReference>
<dbReference type="InterPro" id="IPR054189">
    <property type="entry name" value="DUF6894"/>
</dbReference>
<feature type="domain" description="DUF6894" evidence="1">
    <location>
        <begin position="3"/>
        <end position="77"/>
    </location>
</feature>
<reference evidence="2 3" key="1">
    <citation type="submission" date="2011-09" db="EMBL/GenBank/DDBJ databases">
        <title>The draft genome of Methylobacterium extorquens DSM 13060.</title>
        <authorList>
            <consortium name="US DOE Joint Genome Institute (JGI-PGF)"/>
            <person name="Lucas S."/>
            <person name="Han J."/>
            <person name="Lapidus A."/>
            <person name="Cheng J.-F."/>
            <person name="Goodwin L."/>
            <person name="Pitluck S."/>
            <person name="Peters L."/>
            <person name="Land M.L."/>
            <person name="Hauser L."/>
            <person name="Koskimaki J."/>
            <person name="Halonen O."/>
            <person name="Pirttila A."/>
            <person name="Frank C."/>
            <person name="Woyke T.J."/>
        </authorList>
    </citation>
    <scope>NUCLEOTIDE SEQUENCE [LARGE SCALE GENOMIC DNA]</scope>
    <source>
        <strain evidence="2 3">DSM 13060</strain>
    </source>
</reference>
<comment type="caution">
    <text evidence="2">The sequence shown here is derived from an EMBL/GenBank/DDBJ whole genome shotgun (WGS) entry which is preliminary data.</text>
</comment>
<dbReference type="AlphaFoldDB" id="H1KIA7"/>
<dbReference type="RefSeq" id="WP_003599778.1">
    <property type="nucleotide sequence ID" value="NZ_AGJK01000051.1"/>
</dbReference>
<dbReference type="PATRIC" id="fig|882800.3.peg.2322"/>
<sequence length="86" mass="9689">MPRYFFNVRHRPGPTGLAEDREGDELVDVAAAREHALSEAKAVIARDDRPATIRDWMDCLFEITDGDGQLVLTVPFSDTVQEQDED</sequence>
<protein>
    <recommendedName>
        <fullName evidence="1">DUF6894 domain-containing protein</fullName>
    </recommendedName>
</protein>
<organism evidence="2 3">
    <name type="scientific">Methylorubrum extorquens DSM 13060</name>
    <dbReference type="NCBI Taxonomy" id="882800"/>
    <lineage>
        <taxon>Bacteria</taxon>
        <taxon>Pseudomonadati</taxon>
        <taxon>Pseudomonadota</taxon>
        <taxon>Alphaproteobacteria</taxon>
        <taxon>Hyphomicrobiales</taxon>
        <taxon>Methylobacteriaceae</taxon>
        <taxon>Methylorubrum</taxon>
    </lineage>
</organism>
<evidence type="ECO:0000313" key="2">
    <source>
        <dbReference type="EMBL" id="EHP92742.1"/>
    </source>
</evidence>
<dbReference type="Pfam" id="PF21834">
    <property type="entry name" value="DUF6894"/>
    <property type="match status" value="1"/>
</dbReference>
<evidence type="ECO:0000259" key="1">
    <source>
        <dbReference type="Pfam" id="PF21834"/>
    </source>
</evidence>
<name>H1KIA7_METEX</name>
<evidence type="ECO:0000313" key="3">
    <source>
        <dbReference type="Proteomes" id="UP000004382"/>
    </source>
</evidence>
<dbReference type="EMBL" id="AGJK01000051">
    <property type="protein sequence ID" value="EHP92742.1"/>
    <property type="molecule type" value="Genomic_DNA"/>
</dbReference>
<accession>H1KIA7</accession>